<organism evidence="1">
    <name type="scientific">Lotharella oceanica</name>
    <dbReference type="NCBI Taxonomy" id="641309"/>
    <lineage>
        <taxon>Eukaryota</taxon>
        <taxon>Sar</taxon>
        <taxon>Rhizaria</taxon>
        <taxon>Cercozoa</taxon>
        <taxon>Chlorarachniophyceae</taxon>
        <taxon>Lotharella</taxon>
    </lineage>
</organism>
<reference evidence="1" key="1">
    <citation type="submission" date="2021-01" db="EMBL/GenBank/DDBJ databases">
        <authorList>
            <person name="Corre E."/>
            <person name="Pelletier E."/>
            <person name="Niang G."/>
            <person name="Scheremetjew M."/>
            <person name="Finn R."/>
            <person name="Kale V."/>
            <person name="Holt S."/>
            <person name="Cochrane G."/>
            <person name="Meng A."/>
            <person name="Brown T."/>
            <person name="Cohen L."/>
        </authorList>
    </citation>
    <scope>NUCLEOTIDE SEQUENCE</scope>
    <source>
        <strain evidence="1">CCMP622</strain>
    </source>
</reference>
<name>A0A7S2TEY8_9EUKA</name>
<proteinExistence type="predicted"/>
<sequence>MNAVRLSNSSHIIAQGQFERIIPEKEAMKKNDNKAGGDTNVMSPASFMAEVTGATVAAFGRSFHVPLKGQGAFEVLYVDETLRIFRSKGSGGLTVQVRAELFPEEDISFIPK</sequence>
<evidence type="ECO:0000313" key="1">
    <source>
        <dbReference type="EMBL" id="CAD9745216.1"/>
    </source>
</evidence>
<accession>A0A7S2TEY8</accession>
<dbReference type="EMBL" id="HBHP01001070">
    <property type="protein sequence ID" value="CAD9745216.1"/>
    <property type="molecule type" value="Transcribed_RNA"/>
</dbReference>
<dbReference type="AlphaFoldDB" id="A0A7S2TEY8"/>
<gene>
    <name evidence="1" type="ORF">LSP00402_LOCUS683</name>
</gene>
<protein>
    <submittedName>
        <fullName evidence="1">Uncharacterized protein</fullName>
    </submittedName>
</protein>